<dbReference type="SUPFAM" id="SSF109755">
    <property type="entry name" value="PhoU-like"/>
    <property type="match status" value="1"/>
</dbReference>
<accession>A0ABQ6LVK3</accession>
<dbReference type="EMBL" id="BSYJ01000001">
    <property type="protein sequence ID" value="GMG86091.1"/>
    <property type="molecule type" value="Genomic_DNA"/>
</dbReference>
<protein>
    <recommendedName>
        <fullName evidence="3">Phosphate-specific transport system accessory protein PhoU</fullName>
    </recommendedName>
</protein>
<comment type="caution">
    <text evidence="5">The sequence shown here is derived from an EMBL/GenBank/DDBJ whole genome shotgun (WGS) entry which is preliminary data.</text>
</comment>
<dbReference type="InterPro" id="IPR028366">
    <property type="entry name" value="PhoU"/>
</dbReference>
<evidence type="ECO:0000259" key="4">
    <source>
        <dbReference type="Pfam" id="PF01895"/>
    </source>
</evidence>
<sequence length="227" mass="25694">MPMQFDQHISRQFNDDLEQIKTDMLEMGGVVARQVEDAVTALADADSELAEKVIRIEEEIDEREMTLDENCTLIIAKRQPAASDLRMVMSVIRTVHDLERIGDEAQKIAKLAIQLSQEGSAPRGYTEVRHIATAVRAMLNESLDAFTRFDAESALKTMAADEQVDQDYKSAIREMVTYMMEDPRSISRGINVLWALRSLERIGDHAKNICEQVVYLVRGTDIRHGNL</sequence>
<dbReference type="InterPro" id="IPR038078">
    <property type="entry name" value="PhoU-like_sf"/>
</dbReference>
<comment type="similarity">
    <text evidence="1 3">Belongs to the PhoU family.</text>
</comment>
<evidence type="ECO:0000313" key="6">
    <source>
        <dbReference type="Proteomes" id="UP001224392"/>
    </source>
</evidence>
<keyword evidence="3" id="KW-0813">Transport</keyword>
<reference evidence="5 6" key="1">
    <citation type="submission" date="2023-04" db="EMBL/GenBank/DDBJ databases">
        <title>Marinobulbifer ophiurae gen. nov., sp. Nov., isolate from tissue of brittle star Ophioplocus japonicus.</title>
        <authorList>
            <person name="Kawano K."/>
            <person name="Sawayama S."/>
            <person name="Nakagawa S."/>
        </authorList>
    </citation>
    <scope>NUCLEOTIDE SEQUENCE [LARGE SCALE GENOMIC DNA]</scope>
    <source>
        <strain evidence="5 6">NKW57</strain>
    </source>
</reference>
<organism evidence="5 6">
    <name type="scientific">Biformimicrobium ophioploci</name>
    <dbReference type="NCBI Taxonomy" id="3036711"/>
    <lineage>
        <taxon>Bacteria</taxon>
        <taxon>Pseudomonadati</taxon>
        <taxon>Pseudomonadota</taxon>
        <taxon>Gammaproteobacteria</taxon>
        <taxon>Cellvibrionales</taxon>
        <taxon>Microbulbiferaceae</taxon>
        <taxon>Biformimicrobium</taxon>
    </lineage>
</organism>
<comment type="subunit">
    <text evidence="3">Homodimer.</text>
</comment>
<keyword evidence="2 3" id="KW-0592">Phosphate transport</keyword>
<dbReference type="RefSeq" id="WP_285762601.1">
    <property type="nucleotide sequence ID" value="NZ_BSYJ01000001.1"/>
</dbReference>
<dbReference type="PANTHER" id="PTHR42930:SF3">
    <property type="entry name" value="PHOSPHATE-SPECIFIC TRANSPORT SYSTEM ACCESSORY PROTEIN PHOU"/>
    <property type="match status" value="1"/>
</dbReference>
<dbReference type="PIRSF" id="PIRSF003107">
    <property type="entry name" value="PhoU"/>
    <property type="match status" value="1"/>
</dbReference>
<comment type="subcellular location">
    <subcellularLocation>
        <location evidence="3">Cytoplasm</location>
    </subcellularLocation>
</comment>
<dbReference type="Gene3D" id="1.20.58.220">
    <property type="entry name" value="Phosphate transport system protein phou homolog 2, domain 2"/>
    <property type="match status" value="2"/>
</dbReference>
<dbReference type="Pfam" id="PF01895">
    <property type="entry name" value="PhoU"/>
    <property type="match status" value="2"/>
</dbReference>
<dbReference type="NCBIfam" id="TIGR02135">
    <property type="entry name" value="phoU_full"/>
    <property type="match status" value="1"/>
</dbReference>
<evidence type="ECO:0000256" key="2">
    <source>
        <dbReference type="ARBA" id="ARBA00022592"/>
    </source>
</evidence>
<evidence type="ECO:0000256" key="1">
    <source>
        <dbReference type="ARBA" id="ARBA00008107"/>
    </source>
</evidence>
<feature type="domain" description="PhoU" evidence="4">
    <location>
        <begin position="129"/>
        <end position="213"/>
    </location>
</feature>
<dbReference type="PANTHER" id="PTHR42930">
    <property type="entry name" value="PHOSPHATE-SPECIFIC TRANSPORT SYSTEM ACCESSORY PROTEIN PHOU"/>
    <property type="match status" value="1"/>
</dbReference>
<proteinExistence type="inferred from homology"/>
<evidence type="ECO:0000256" key="3">
    <source>
        <dbReference type="PIRNR" id="PIRNR003107"/>
    </source>
</evidence>
<dbReference type="InterPro" id="IPR026022">
    <property type="entry name" value="PhoU_dom"/>
</dbReference>
<comment type="function">
    <text evidence="3">Plays a role in the regulation of phosphate uptake.</text>
</comment>
<keyword evidence="3" id="KW-0963">Cytoplasm</keyword>
<feature type="domain" description="PhoU" evidence="4">
    <location>
        <begin position="25"/>
        <end position="111"/>
    </location>
</feature>
<evidence type="ECO:0000313" key="5">
    <source>
        <dbReference type="EMBL" id="GMG86091.1"/>
    </source>
</evidence>
<name>A0ABQ6LVK3_9GAMM</name>
<keyword evidence="6" id="KW-1185">Reference proteome</keyword>
<dbReference type="Proteomes" id="UP001224392">
    <property type="component" value="Unassembled WGS sequence"/>
</dbReference>
<gene>
    <name evidence="5" type="primary">phoU</name>
    <name evidence="5" type="ORF">MNKW57_04120</name>
</gene>